<accession>A0ABV8YUT1</accession>
<dbReference type="Pfam" id="PF08281">
    <property type="entry name" value="Sigma70_r4_2"/>
    <property type="match status" value="1"/>
</dbReference>
<keyword evidence="7" id="KW-0812">Transmembrane</keyword>
<evidence type="ECO:0000256" key="4">
    <source>
        <dbReference type="ARBA" id="ARBA00023125"/>
    </source>
</evidence>
<dbReference type="SUPFAM" id="SSF88659">
    <property type="entry name" value="Sigma3 and sigma4 domains of RNA polymerase sigma factors"/>
    <property type="match status" value="1"/>
</dbReference>
<comment type="similarity">
    <text evidence="1">Belongs to the sigma-70 factor family. ECF subfamily.</text>
</comment>
<keyword evidence="5" id="KW-0804">Transcription</keyword>
<dbReference type="PANTHER" id="PTHR43133:SF8">
    <property type="entry name" value="RNA POLYMERASE SIGMA FACTOR HI_1459-RELATED"/>
    <property type="match status" value="1"/>
</dbReference>
<dbReference type="SUPFAM" id="SSF88946">
    <property type="entry name" value="Sigma2 domain of RNA polymerase sigma factors"/>
    <property type="match status" value="1"/>
</dbReference>
<dbReference type="InterPro" id="IPR013324">
    <property type="entry name" value="RNA_pol_sigma_r3/r4-like"/>
</dbReference>
<keyword evidence="7" id="KW-0472">Membrane</keyword>
<evidence type="ECO:0000256" key="5">
    <source>
        <dbReference type="ARBA" id="ARBA00023163"/>
    </source>
</evidence>
<evidence type="ECO:0000313" key="11">
    <source>
        <dbReference type="Proteomes" id="UP001596012"/>
    </source>
</evidence>
<feature type="transmembrane region" description="Helical" evidence="7">
    <location>
        <begin position="218"/>
        <end position="239"/>
    </location>
</feature>
<evidence type="ECO:0000259" key="8">
    <source>
        <dbReference type="Pfam" id="PF04542"/>
    </source>
</evidence>
<organism evidence="10 11">
    <name type="scientific">Streptomyces xiangluensis</name>
    <dbReference type="NCBI Taxonomy" id="2665720"/>
    <lineage>
        <taxon>Bacteria</taxon>
        <taxon>Bacillati</taxon>
        <taxon>Actinomycetota</taxon>
        <taxon>Actinomycetes</taxon>
        <taxon>Kitasatosporales</taxon>
        <taxon>Streptomycetaceae</taxon>
        <taxon>Streptomyces</taxon>
    </lineage>
</organism>
<sequence length="297" mass="32406">MSEVEEAGISPETLASLFKEWQGQMVGFARKRLDQAGLPLSVADPEDVVQEAFGAALENLAVIRTPRPYLYQVIRNEVRAQIRARAERHRLETARVADPTRFDMDENLEDVAQLVANRVAVLRYLQDLPEQQRKAVWLTKAVGNTQVEAAEVMGKSPNTVGVHAARAMAFLKSQLGSVVCALLGMFGTAGLADTLRRARPSSRVVPQPLDPGPADIPVWQPLLATLVCLAVLALMTALLSRSGTLTAFMTDVVDNADRKPPRVETDTRWPPRPASSRTPGAGAVVRAAEYFFDAAEK</sequence>
<dbReference type="Gene3D" id="1.10.10.10">
    <property type="entry name" value="Winged helix-like DNA-binding domain superfamily/Winged helix DNA-binding domain"/>
    <property type="match status" value="1"/>
</dbReference>
<name>A0ABV8YUT1_9ACTN</name>
<protein>
    <submittedName>
        <fullName evidence="10">RNA polymerase sigma factor</fullName>
    </submittedName>
</protein>
<feature type="region of interest" description="Disordered" evidence="6">
    <location>
        <begin position="257"/>
        <end position="281"/>
    </location>
</feature>
<keyword evidence="11" id="KW-1185">Reference proteome</keyword>
<evidence type="ECO:0000256" key="1">
    <source>
        <dbReference type="ARBA" id="ARBA00010641"/>
    </source>
</evidence>
<dbReference type="Pfam" id="PF04542">
    <property type="entry name" value="Sigma70_r2"/>
    <property type="match status" value="1"/>
</dbReference>
<dbReference type="NCBIfam" id="TIGR02937">
    <property type="entry name" value="sigma70-ECF"/>
    <property type="match status" value="1"/>
</dbReference>
<evidence type="ECO:0000256" key="3">
    <source>
        <dbReference type="ARBA" id="ARBA00023082"/>
    </source>
</evidence>
<feature type="transmembrane region" description="Helical" evidence="7">
    <location>
        <begin position="175"/>
        <end position="192"/>
    </location>
</feature>
<keyword evidence="2" id="KW-0805">Transcription regulation</keyword>
<proteinExistence type="inferred from homology"/>
<feature type="compositionally biased region" description="Basic and acidic residues" evidence="6">
    <location>
        <begin position="257"/>
        <end position="269"/>
    </location>
</feature>
<dbReference type="Proteomes" id="UP001596012">
    <property type="component" value="Unassembled WGS sequence"/>
</dbReference>
<dbReference type="InterPro" id="IPR013249">
    <property type="entry name" value="RNA_pol_sigma70_r4_t2"/>
</dbReference>
<keyword evidence="7" id="KW-1133">Transmembrane helix</keyword>
<dbReference type="PANTHER" id="PTHR43133">
    <property type="entry name" value="RNA POLYMERASE ECF-TYPE SIGMA FACTO"/>
    <property type="match status" value="1"/>
</dbReference>
<keyword evidence="3" id="KW-0731">Sigma factor</keyword>
<reference evidence="11" key="1">
    <citation type="journal article" date="2019" name="Int. J. Syst. Evol. Microbiol.">
        <title>The Global Catalogue of Microorganisms (GCM) 10K type strain sequencing project: providing services to taxonomists for standard genome sequencing and annotation.</title>
        <authorList>
            <consortium name="The Broad Institute Genomics Platform"/>
            <consortium name="The Broad Institute Genome Sequencing Center for Infectious Disease"/>
            <person name="Wu L."/>
            <person name="Ma J."/>
        </authorList>
    </citation>
    <scope>NUCLEOTIDE SEQUENCE [LARGE SCALE GENOMIC DNA]</scope>
    <source>
        <strain evidence="11">DT43</strain>
    </source>
</reference>
<evidence type="ECO:0000313" key="10">
    <source>
        <dbReference type="EMBL" id="MFC4467753.1"/>
    </source>
</evidence>
<evidence type="ECO:0000259" key="9">
    <source>
        <dbReference type="Pfam" id="PF08281"/>
    </source>
</evidence>
<evidence type="ECO:0000256" key="6">
    <source>
        <dbReference type="SAM" id="MobiDB-lite"/>
    </source>
</evidence>
<evidence type="ECO:0000256" key="7">
    <source>
        <dbReference type="SAM" id="Phobius"/>
    </source>
</evidence>
<dbReference type="RefSeq" id="WP_386345275.1">
    <property type="nucleotide sequence ID" value="NZ_JBHSFG010000044.1"/>
</dbReference>
<dbReference type="InterPro" id="IPR039425">
    <property type="entry name" value="RNA_pol_sigma-70-like"/>
</dbReference>
<feature type="domain" description="RNA polymerase sigma factor 70 region 4 type 2" evidence="9">
    <location>
        <begin position="119"/>
        <end position="171"/>
    </location>
</feature>
<keyword evidence="4" id="KW-0238">DNA-binding</keyword>
<comment type="caution">
    <text evidence="10">The sequence shown here is derived from an EMBL/GenBank/DDBJ whole genome shotgun (WGS) entry which is preliminary data.</text>
</comment>
<dbReference type="InterPro" id="IPR014284">
    <property type="entry name" value="RNA_pol_sigma-70_dom"/>
</dbReference>
<feature type="domain" description="RNA polymerase sigma-70 region 2" evidence="8">
    <location>
        <begin position="17"/>
        <end position="86"/>
    </location>
</feature>
<dbReference type="InterPro" id="IPR013325">
    <property type="entry name" value="RNA_pol_sigma_r2"/>
</dbReference>
<dbReference type="Gene3D" id="1.10.1740.10">
    <property type="match status" value="1"/>
</dbReference>
<dbReference type="InterPro" id="IPR007627">
    <property type="entry name" value="RNA_pol_sigma70_r2"/>
</dbReference>
<dbReference type="InterPro" id="IPR036388">
    <property type="entry name" value="WH-like_DNA-bd_sf"/>
</dbReference>
<gene>
    <name evidence="10" type="ORF">ACFPH6_25025</name>
</gene>
<dbReference type="EMBL" id="JBHSFG010000044">
    <property type="protein sequence ID" value="MFC4467753.1"/>
    <property type="molecule type" value="Genomic_DNA"/>
</dbReference>
<evidence type="ECO:0000256" key="2">
    <source>
        <dbReference type="ARBA" id="ARBA00023015"/>
    </source>
</evidence>